<feature type="region of interest" description="Disordered" evidence="1">
    <location>
        <begin position="145"/>
        <end position="169"/>
    </location>
</feature>
<gene>
    <name evidence="2" type="ORF">PHYPSEUDO_008805</name>
</gene>
<proteinExistence type="predicted"/>
<evidence type="ECO:0008006" key="4">
    <source>
        <dbReference type="Google" id="ProtNLM"/>
    </source>
</evidence>
<feature type="region of interest" description="Disordered" evidence="1">
    <location>
        <begin position="105"/>
        <end position="130"/>
    </location>
</feature>
<evidence type="ECO:0000313" key="2">
    <source>
        <dbReference type="EMBL" id="KAG7390102.1"/>
    </source>
</evidence>
<evidence type="ECO:0000313" key="3">
    <source>
        <dbReference type="Proteomes" id="UP000694044"/>
    </source>
</evidence>
<dbReference type="Proteomes" id="UP000694044">
    <property type="component" value="Unassembled WGS sequence"/>
</dbReference>
<reference evidence="2" key="1">
    <citation type="submission" date="2021-02" db="EMBL/GenBank/DDBJ databases">
        <authorList>
            <person name="Palmer J.M."/>
        </authorList>
    </citation>
    <scope>NUCLEOTIDE SEQUENCE</scope>
    <source>
        <strain evidence="2">SCRP734</strain>
    </source>
</reference>
<organism evidence="2 3">
    <name type="scientific">Phytophthora pseudosyringae</name>
    <dbReference type="NCBI Taxonomy" id="221518"/>
    <lineage>
        <taxon>Eukaryota</taxon>
        <taxon>Sar</taxon>
        <taxon>Stramenopiles</taxon>
        <taxon>Oomycota</taxon>
        <taxon>Peronosporomycetes</taxon>
        <taxon>Peronosporales</taxon>
        <taxon>Peronosporaceae</taxon>
        <taxon>Phytophthora</taxon>
    </lineage>
</organism>
<sequence>MHRRSSSTPSLQRHPDFTKTVPFVPREVFRLVLRLEAQKALDVNVAALEQRFHVPPGYADDDSLNARARNTYSILLQFVPGPGTYEAPEQWPVRDVTATPTAAFLSGTTRGPLSPARRIASTSPCPPTRQAQMDKIANDKSARPHTAMPELSSQSVQKVSKSPRTLLRLPNSSSRRDLMIHIPEPQQNEIHNEMNDTSTSANYSSINPRNASAFSKVGRERDIDKEFAPAVGSYDVKRLWDSNTRRTTMGAPSPALFGASTEKRVVTWRPALTPASYTVPTSWDSSRHYAKQKDKVIRCAAKRRLHSAKLHARTLSSPTLRPSTADPSIQNNEPATAEDGPTNAPADGDDPFSWLRQRPNGENRVNFLAAKHGLVHYMKSPARRSTASRQSTFIHGDEQVTPGTPMSRLVQQHSNLQDDGDVAATETLYMAKPKDVRIKVSCRMPGGMLITASVYSMKKLRHFKSAILVRQKRFQAVEQFDFYHLSGRKLTGLEETLVACGVRDRSLLQIVPVVAALLTPQGTTTGNKKTGDSR</sequence>
<evidence type="ECO:0000256" key="1">
    <source>
        <dbReference type="SAM" id="MobiDB-lite"/>
    </source>
</evidence>
<protein>
    <recommendedName>
        <fullName evidence="4">Ubiquitin-like domain-containing protein</fullName>
    </recommendedName>
</protein>
<keyword evidence="3" id="KW-1185">Reference proteome</keyword>
<feature type="compositionally biased region" description="Low complexity" evidence="1">
    <location>
        <begin position="152"/>
        <end position="162"/>
    </location>
</feature>
<name>A0A8T1W816_9STRA</name>
<feature type="compositionally biased region" description="Polar residues" evidence="1">
    <location>
        <begin position="314"/>
        <end position="334"/>
    </location>
</feature>
<comment type="caution">
    <text evidence="2">The sequence shown here is derived from an EMBL/GenBank/DDBJ whole genome shotgun (WGS) entry which is preliminary data.</text>
</comment>
<accession>A0A8T1W816</accession>
<dbReference type="EMBL" id="JAGDFM010000036">
    <property type="protein sequence ID" value="KAG7390102.1"/>
    <property type="molecule type" value="Genomic_DNA"/>
</dbReference>
<dbReference type="AlphaFoldDB" id="A0A8T1W816"/>
<dbReference type="OrthoDB" id="106927at2759"/>
<feature type="region of interest" description="Disordered" evidence="1">
    <location>
        <begin position="308"/>
        <end position="358"/>
    </location>
</feature>